<keyword evidence="2" id="KW-0964">Secreted</keyword>
<sequence>MPKPVMFQFCIVIKQFCALNHKRFRGAPGQRGIDGLRGPPGDKGPLGLTGLQGVFGPIGTQGTQGNAGLNGTCNCTTEDMYNLFPTTSTETDRLIFKSRTTTKEVRTQINLDFESQLIAIECIIEKVGTPVFHSESQYGEVGAWMQDAAPEGGYSDKRWVFDGFISPVLYEYRTELDLLYKRQSVKYYIDYLATGTGGVVYNGSFFYHQYQSPYMVCYHLKSGQVRQKRLAHLAYRDCLLKEFSPDGDVIWDCNRTSVRDDNLYGMEHNFADFATDENGLWVIYQNTFNNGTLTIASIDVESLTVLRSILVPMRNGKLICNMFIMCGVLYGLTSCTDYQSEINFAYHLYEERYLNLSTVWRNPFRSTTMLNYNPKDRRLYFFDNGNLLSTPVRVQNEK</sequence>
<dbReference type="EMBL" id="HG806117">
    <property type="protein sequence ID" value="CDW57092.1"/>
    <property type="molecule type" value="Genomic_DNA"/>
</dbReference>
<organism evidence="5 6">
    <name type="scientific">Trichuris trichiura</name>
    <name type="common">Whipworm</name>
    <name type="synonym">Trichocephalus trichiurus</name>
    <dbReference type="NCBI Taxonomy" id="36087"/>
    <lineage>
        <taxon>Eukaryota</taxon>
        <taxon>Metazoa</taxon>
        <taxon>Ecdysozoa</taxon>
        <taxon>Nematoda</taxon>
        <taxon>Enoplea</taxon>
        <taxon>Dorylaimia</taxon>
        <taxon>Trichinellida</taxon>
        <taxon>Trichuridae</taxon>
        <taxon>Trichuris</taxon>
    </lineage>
</organism>
<evidence type="ECO:0000256" key="1">
    <source>
        <dbReference type="ARBA" id="ARBA00004613"/>
    </source>
</evidence>
<dbReference type="Pfam" id="PF01391">
    <property type="entry name" value="Collagen"/>
    <property type="match status" value="1"/>
</dbReference>
<name>A0A077Z9J2_TRITR</name>
<evidence type="ECO:0000256" key="3">
    <source>
        <dbReference type="PROSITE-ProRule" id="PRU00446"/>
    </source>
</evidence>
<dbReference type="InterPro" id="IPR003112">
    <property type="entry name" value="Olfac-like_dom"/>
</dbReference>
<evidence type="ECO:0000313" key="5">
    <source>
        <dbReference type="EMBL" id="CDW57092.1"/>
    </source>
</evidence>
<keyword evidence="5" id="KW-0176">Collagen</keyword>
<comment type="caution">
    <text evidence="3">Lacks conserved residue(s) required for the propagation of feature annotation.</text>
</comment>
<reference evidence="5" key="1">
    <citation type="submission" date="2014-01" db="EMBL/GenBank/DDBJ databases">
        <authorList>
            <person name="Aslett M."/>
        </authorList>
    </citation>
    <scope>NUCLEOTIDE SEQUENCE</scope>
</reference>
<dbReference type="Proteomes" id="UP000030665">
    <property type="component" value="Unassembled WGS sequence"/>
</dbReference>
<gene>
    <name evidence="5" type="ORF">TTRE_0000537701</name>
</gene>
<dbReference type="GO" id="GO:0007165">
    <property type="term" value="P:signal transduction"/>
    <property type="evidence" value="ECO:0007669"/>
    <property type="project" value="TreeGrafter"/>
</dbReference>
<evidence type="ECO:0000259" key="4">
    <source>
        <dbReference type="PROSITE" id="PS51132"/>
    </source>
</evidence>
<dbReference type="PANTHER" id="PTHR23192">
    <property type="entry name" value="OLFACTOMEDIN-RELATED"/>
    <property type="match status" value="1"/>
</dbReference>
<protein>
    <submittedName>
        <fullName evidence="5">OLF and Collagen domain containing protein</fullName>
    </submittedName>
</protein>
<dbReference type="OrthoDB" id="8626508at2759"/>
<accession>A0A077Z9J2</accession>
<keyword evidence="6" id="KW-1185">Reference proteome</keyword>
<dbReference type="PROSITE" id="PS51132">
    <property type="entry name" value="OLF"/>
    <property type="match status" value="1"/>
</dbReference>
<dbReference type="PANTHER" id="PTHR23192:SF83">
    <property type="entry name" value="OLFACTOMEDIN-LIKE DOMAIN-CONTAINING PROTEIN"/>
    <property type="match status" value="1"/>
</dbReference>
<feature type="domain" description="Olfactomedin-like" evidence="4">
    <location>
        <begin position="121"/>
        <end position="396"/>
    </location>
</feature>
<dbReference type="Pfam" id="PF02191">
    <property type="entry name" value="OLF"/>
    <property type="match status" value="1"/>
</dbReference>
<reference evidence="5" key="2">
    <citation type="submission" date="2014-03" db="EMBL/GenBank/DDBJ databases">
        <title>The whipworm genome and dual-species transcriptomics of an intimate host-pathogen interaction.</title>
        <authorList>
            <person name="Foth B.J."/>
            <person name="Tsai I.J."/>
            <person name="Reid A.J."/>
            <person name="Bancroft A.J."/>
            <person name="Nichol S."/>
            <person name="Tracey A."/>
            <person name="Holroyd N."/>
            <person name="Cotton J.A."/>
            <person name="Stanley E.J."/>
            <person name="Zarowiecki M."/>
            <person name="Liu J.Z."/>
            <person name="Huckvale T."/>
            <person name="Cooper P.J."/>
            <person name="Grencis R.K."/>
            <person name="Berriman M."/>
        </authorList>
    </citation>
    <scope>NUCLEOTIDE SEQUENCE [LARGE SCALE GENOMIC DNA]</scope>
</reference>
<dbReference type="GO" id="GO:0005615">
    <property type="term" value="C:extracellular space"/>
    <property type="evidence" value="ECO:0007669"/>
    <property type="project" value="TreeGrafter"/>
</dbReference>
<evidence type="ECO:0000256" key="2">
    <source>
        <dbReference type="ARBA" id="ARBA00022525"/>
    </source>
</evidence>
<proteinExistence type="predicted"/>
<dbReference type="AlphaFoldDB" id="A0A077Z9J2"/>
<dbReference type="InterPro" id="IPR008160">
    <property type="entry name" value="Collagen"/>
</dbReference>
<evidence type="ECO:0000313" key="6">
    <source>
        <dbReference type="Proteomes" id="UP000030665"/>
    </source>
</evidence>
<dbReference type="InterPro" id="IPR050605">
    <property type="entry name" value="Olfactomedin-like_domain"/>
</dbReference>
<dbReference type="SMART" id="SM00284">
    <property type="entry name" value="OLF"/>
    <property type="match status" value="1"/>
</dbReference>
<dbReference type="STRING" id="36087.A0A077Z9J2"/>
<dbReference type="GO" id="GO:0005581">
    <property type="term" value="C:collagen trimer"/>
    <property type="evidence" value="ECO:0007669"/>
    <property type="project" value="UniProtKB-KW"/>
</dbReference>
<comment type="subcellular location">
    <subcellularLocation>
        <location evidence="1">Secreted</location>
    </subcellularLocation>
</comment>